<dbReference type="InterPro" id="IPR016181">
    <property type="entry name" value="Acyl_CoA_acyltransferase"/>
</dbReference>
<dbReference type="Proteomes" id="UP000600946">
    <property type="component" value="Unassembled WGS sequence"/>
</dbReference>
<dbReference type="Pfam" id="PF04339">
    <property type="entry name" value="FemAB_like"/>
    <property type="match status" value="1"/>
</dbReference>
<dbReference type="SUPFAM" id="SSF55729">
    <property type="entry name" value="Acyl-CoA N-acyltransferases (Nat)"/>
    <property type="match status" value="1"/>
</dbReference>
<evidence type="ECO:0008006" key="4">
    <source>
        <dbReference type="Google" id="ProtNLM"/>
    </source>
</evidence>
<keyword evidence="3" id="KW-1185">Reference proteome</keyword>
<name>A0ABQ3AL22_9ACTN</name>
<feature type="region of interest" description="Disordered" evidence="1">
    <location>
        <begin position="402"/>
        <end position="426"/>
    </location>
</feature>
<dbReference type="GeneID" id="96293989"/>
<dbReference type="EMBL" id="BMUU01000013">
    <property type="protein sequence ID" value="GGY58049.1"/>
    <property type="molecule type" value="Genomic_DNA"/>
</dbReference>
<proteinExistence type="predicted"/>
<dbReference type="InterPro" id="IPR007434">
    <property type="entry name" value="FemAB-like"/>
</dbReference>
<reference evidence="3" key="1">
    <citation type="journal article" date="2019" name="Int. J. Syst. Evol. Microbiol.">
        <title>The Global Catalogue of Microorganisms (GCM) 10K type strain sequencing project: providing services to taxonomists for standard genome sequencing and annotation.</title>
        <authorList>
            <consortium name="The Broad Institute Genomics Platform"/>
            <consortium name="The Broad Institute Genome Sequencing Center for Infectious Disease"/>
            <person name="Wu L."/>
            <person name="Ma J."/>
        </authorList>
    </citation>
    <scope>NUCLEOTIDE SEQUENCE [LARGE SCALE GENOMIC DNA]</scope>
    <source>
        <strain evidence="3">JCM 4594</strain>
    </source>
</reference>
<dbReference type="RefSeq" id="WP_190028775.1">
    <property type="nucleotide sequence ID" value="NZ_BMUU01000013.1"/>
</dbReference>
<evidence type="ECO:0000256" key="1">
    <source>
        <dbReference type="SAM" id="MobiDB-lite"/>
    </source>
</evidence>
<evidence type="ECO:0000313" key="3">
    <source>
        <dbReference type="Proteomes" id="UP000600946"/>
    </source>
</evidence>
<organism evidence="2 3">
    <name type="scientific">Streptomyces xanthochromogenes</name>
    <dbReference type="NCBI Taxonomy" id="67384"/>
    <lineage>
        <taxon>Bacteria</taxon>
        <taxon>Bacillati</taxon>
        <taxon>Actinomycetota</taxon>
        <taxon>Actinomycetes</taxon>
        <taxon>Kitasatosporales</taxon>
        <taxon>Streptomycetaceae</taxon>
        <taxon>Streptomyces</taxon>
    </lineage>
</organism>
<comment type="caution">
    <text evidence="2">The sequence shown here is derived from an EMBL/GenBank/DDBJ whole genome shotgun (WGS) entry which is preliminary data.</text>
</comment>
<accession>A0ABQ3AL22</accession>
<gene>
    <name evidence="2" type="ORF">GCM10010326_60850</name>
</gene>
<dbReference type="Gene3D" id="3.40.630.30">
    <property type="match status" value="1"/>
</dbReference>
<evidence type="ECO:0000313" key="2">
    <source>
        <dbReference type="EMBL" id="GGY58049.1"/>
    </source>
</evidence>
<sequence>MTGTPTVTIQEGPYTARLFAPDDHPEQDDTTGHEERELVWDDTRWLRFTAHTDLHETHCLQVLEGDRPVALATLLLTRRAGGLLFYDAPRLAGTASPMAEPELLDPAEREHWDRLAASLPEGRPDQYPSLALATFGNHHGVAHARGRSPRQRASVMAALPALVRQAAAQLGCRSAALLYVGEPEAEAVDAAATRAGYRATLLGADAVHELNADTWDQYTAGLGSRRRRGLRKEVGAYEQSGFRTVATTGPAALDDTVIDLQVAHREKYGLPGGLDRVRRDFAALREEIGESCVVLGAVREDRMLGFALYLRAGDSLFLRTVGFAPEGAGCYLALTYHESTRWALENGIRRIHYGLATYEAKFQRGCQLQPRWGWFAFQEPEAATYREVLDLQSRSIERRLERVGAPATPLPSRLSPPSPTPLGAAR</sequence>
<protein>
    <recommendedName>
        <fullName evidence="4">GNAT family N-acetyltransferase</fullName>
    </recommendedName>
</protein>